<dbReference type="EMBL" id="LSYV01000015">
    <property type="protein sequence ID" value="KXZ50955.1"/>
    <property type="molecule type" value="Genomic_DNA"/>
</dbReference>
<feature type="region of interest" description="Disordered" evidence="2">
    <location>
        <begin position="357"/>
        <end position="397"/>
    </location>
</feature>
<dbReference type="OrthoDB" id="529034at2759"/>
<evidence type="ECO:0000313" key="3">
    <source>
        <dbReference type="EMBL" id="KXZ50955.1"/>
    </source>
</evidence>
<dbReference type="PROSITE" id="PS50084">
    <property type="entry name" value="KH_TYPE_1"/>
    <property type="match status" value="1"/>
</dbReference>
<feature type="compositionally biased region" description="Low complexity" evidence="2">
    <location>
        <begin position="370"/>
        <end position="384"/>
    </location>
</feature>
<accession>A0A150GMG4</accession>
<sequence>MVVLGQRGKISKIIGERTGANLSYIAEDHRIDFFGRPKAVEAAAELVERAVQHYQYSGLQFARKENLNLLCPELTDAPGVQLLRSSRPINTVSGGVEGFVLAPLDEETAAETGLFSDRSQQPGASTSGQQGNAPAPPRLLRPAADAEACLQRVLDLAVTISLQHPAQCERTELRLYLGKLALVDVATSARLLPPGQLLEWAYPKGGRAVFETALPQATVVSLDKYLTSRGMVATQQAKSASLHLETSIPWVQYHPTFSVDAASGQLRLAKLETLGCKPLTVALVGPPDRTDVRLRYVASVEHSEDDPVASELRRREGEFTLSPNGVQINIPDDLHTMDLTLTSARVKLKRVYVSSDPLQPPPSAWPLPPAASAASAPAAPAAGTTRRRRRSAAAPAAAPLPPVRLKVSVAAVLDNFGARRLEVTVACPEVNAALMELHRTREEGEGARARLEALVRSLLAHVQHLRENVAFEP</sequence>
<proteinExistence type="predicted"/>
<keyword evidence="1" id="KW-0694">RNA-binding</keyword>
<evidence type="ECO:0000313" key="4">
    <source>
        <dbReference type="Proteomes" id="UP000075714"/>
    </source>
</evidence>
<keyword evidence="4" id="KW-1185">Reference proteome</keyword>
<dbReference type="Proteomes" id="UP000075714">
    <property type="component" value="Unassembled WGS sequence"/>
</dbReference>
<name>A0A150GMG4_GONPE</name>
<organism evidence="3 4">
    <name type="scientific">Gonium pectorale</name>
    <name type="common">Green alga</name>
    <dbReference type="NCBI Taxonomy" id="33097"/>
    <lineage>
        <taxon>Eukaryota</taxon>
        <taxon>Viridiplantae</taxon>
        <taxon>Chlorophyta</taxon>
        <taxon>core chlorophytes</taxon>
        <taxon>Chlorophyceae</taxon>
        <taxon>CS clade</taxon>
        <taxon>Chlamydomonadales</taxon>
        <taxon>Volvocaceae</taxon>
        <taxon>Gonium</taxon>
    </lineage>
</organism>
<evidence type="ECO:0008006" key="5">
    <source>
        <dbReference type="Google" id="ProtNLM"/>
    </source>
</evidence>
<protein>
    <recommendedName>
        <fullName evidence="5">K Homology domain-containing protein</fullName>
    </recommendedName>
</protein>
<evidence type="ECO:0000256" key="1">
    <source>
        <dbReference type="PROSITE-ProRule" id="PRU00117"/>
    </source>
</evidence>
<feature type="compositionally biased region" description="Polar residues" evidence="2">
    <location>
        <begin position="117"/>
        <end position="132"/>
    </location>
</feature>
<dbReference type="CDD" id="cd00105">
    <property type="entry name" value="KH-I"/>
    <property type="match status" value="1"/>
</dbReference>
<feature type="region of interest" description="Disordered" evidence="2">
    <location>
        <begin position="117"/>
        <end position="139"/>
    </location>
</feature>
<reference evidence="4" key="1">
    <citation type="journal article" date="2016" name="Nat. Commun.">
        <title>The Gonium pectorale genome demonstrates co-option of cell cycle regulation during the evolution of multicellularity.</title>
        <authorList>
            <person name="Hanschen E.R."/>
            <person name="Marriage T.N."/>
            <person name="Ferris P.J."/>
            <person name="Hamaji T."/>
            <person name="Toyoda A."/>
            <person name="Fujiyama A."/>
            <person name="Neme R."/>
            <person name="Noguchi H."/>
            <person name="Minakuchi Y."/>
            <person name="Suzuki M."/>
            <person name="Kawai-Toyooka H."/>
            <person name="Smith D.R."/>
            <person name="Sparks H."/>
            <person name="Anderson J."/>
            <person name="Bakaric R."/>
            <person name="Luria V."/>
            <person name="Karger A."/>
            <person name="Kirschner M.W."/>
            <person name="Durand P.M."/>
            <person name="Michod R.E."/>
            <person name="Nozaki H."/>
            <person name="Olson B.J."/>
        </authorList>
    </citation>
    <scope>NUCLEOTIDE SEQUENCE [LARGE SCALE GENOMIC DNA]</scope>
    <source>
        <strain evidence="4">NIES-2863</strain>
    </source>
</reference>
<feature type="compositionally biased region" description="Pro residues" evidence="2">
    <location>
        <begin position="358"/>
        <end position="369"/>
    </location>
</feature>
<dbReference type="GO" id="GO:0003723">
    <property type="term" value="F:RNA binding"/>
    <property type="evidence" value="ECO:0007669"/>
    <property type="project" value="UniProtKB-UniRule"/>
</dbReference>
<evidence type="ECO:0000256" key="2">
    <source>
        <dbReference type="SAM" id="MobiDB-lite"/>
    </source>
</evidence>
<gene>
    <name evidence="3" type="ORF">GPECTOR_14g20</name>
</gene>
<dbReference type="AlphaFoldDB" id="A0A150GMG4"/>
<comment type="caution">
    <text evidence="3">The sequence shown here is derived from an EMBL/GenBank/DDBJ whole genome shotgun (WGS) entry which is preliminary data.</text>
</comment>